<reference evidence="12 13" key="1">
    <citation type="submission" date="2016-10" db="EMBL/GenBank/DDBJ databases">
        <authorList>
            <person name="de Groot N.N."/>
        </authorList>
    </citation>
    <scope>NUCLEOTIDE SEQUENCE [LARGE SCALE GENOMIC DNA]</scope>
    <source>
        <strain evidence="12 13">DSM 28129</strain>
    </source>
</reference>
<dbReference type="AlphaFoldDB" id="A0A1G7QJE8"/>
<evidence type="ECO:0000259" key="10">
    <source>
        <dbReference type="Pfam" id="PF20695"/>
    </source>
</evidence>
<dbReference type="PANTHER" id="PTHR30108">
    <property type="entry name" value="3-OCTAPRENYL-4-HYDROXYBENZOATE CARBOXY-LYASE-RELATED"/>
    <property type="match status" value="1"/>
</dbReference>
<proteinExistence type="inferred from homology"/>
<dbReference type="Pfam" id="PF01977">
    <property type="entry name" value="UbiD"/>
    <property type="match status" value="1"/>
</dbReference>
<evidence type="ECO:0000256" key="7">
    <source>
        <dbReference type="ARBA" id="ARBA00078055"/>
    </source>
</evidence>
<dbReference type="RefSeq" id="WP_245742522.1">
    <property type="nucleotide sequence ID" value="NZ_FNBG01000022.1"/>
</dbReference>
<dbReference type="PANTHER" id="PTHR30108:SF21">
    <property type="entry name" value="4-HYDROXYBENZOATE DECARBOXYLASE"/>
    <property type="match status" value="1"/>
</dbReference>
<dbReference type="InterPro" id="IPR049383">
    <property type="entry name" value="UbiD-like_N"/>
</dbReference>
<evidence type="ECO:0000313" key="12">
    <source>
        <dbReference type="EMBL" id="SDF98624.1"/>
    </source>
</evidence>
<evidence type="ECO:0000256" key="1">
    <source>
        <dbReference type="ARBA" id="ARBA00010021"/>
    </source>
</evidence>
<dbReference type="InterPro" id="IPR048304">
    <property type="entry name" value="UbiD_Rift_dom"/>
</dbReference>
<evidence type="ECO:0000259" key="11">
    <source>
        <dbReference type="Pfam" id="PF20696"/>
    </source>
</evidence>
<dbReference type="Pfam" id="PF20696">
    <property type="entry name" value="UbiD_C"/>
    <property type="match status" value="1"/>
</dbReference>
<dbReference type="GO" id="GO:0009636">
    <property type="term" value="P:response to toxic substance"/>
    <property type="evidence" value="ECO:0007669"/>
    <property type="project" value="UniProtKB-KW"/>
</dbReference>
<protein>
    <recommendedName>
        <fullName evidence="6">Phenolic acid decarboxylase</fullName>
        <ecNumber evidence="5">4.1.1.61</ecNumber>
    </recommendedName>
    <alternativeName>
        <fullName evidence="7">4-hydroxybenzoate decarboxylase</fullName>
    </alternativeName>
    <alternativeName>
        <fullName evidence="8">Phenolic acid decarboxylase subunit C</fullName>
    </alternativeName>
</protein>
<keyword evidence="2" id="KW-0216">Detoxification</keyword>
<evidence type="ECO:0000313" key="13">
    <source>
        <dbReference type="Proteomes" id="UP000198972"/>
    </source>
</evidence>
<feature type="domain" description="3-octaprenyl-4-hydroxybenzoate carboxy-lyase-like C-terminal" evidence="11">
    <location>
        <begin position="301"/>
        <end position="423"/>
    </location>
</feature>
<feature type="domain" description="3-octaprenyl-4-hydroxybenzoate carboxy-lyase-like N-terminal" evidence="10">
    <location>
        <begin position="14"/>
        <end position="88"/>
    </location>
</feature>
<gene>
    <name evidence="12" type="ORF">SAMN04488542_12260</name>
</gene>
<dbReference type="Proteomes" id="UP000198972">
    <property type="component" value="Unassembled WGS sequence"/>
</dbReference>
<evidence type="ECO:0000259" key="9">
    <source>
        <dbReference type="Pfam" id="PF01977"/>
    </source>
</evidence>
<evidence type="ECO:0000256" key="2">
    <source>
        <dbReference type="ARBA" id="ARBA00022575"/>
    </source>
</evidence>
<dbReference type="FunFam" id="3.40.1670.10:FF:000003">
    <property type="entry name" value="Phenolic acid decarboxylase"/>
    <property type="match status" value="1"/>
</dbReference>
<dbReference type="SUPFAM" id="SSF50475">
    <property type="entry name" value="FMN-binding split barrel"/>
    <property type="match status" value="1"/>
</dbReference>
<keyword evidence="3" id="KW-0058">Aromatic hydrocarbons catabolism</keyword>
<evidence type="ECO:0000256" key="4">
    <source>
        <dbReference type="ARBA" id="ARBA00052687"/>
    </source>
</evidence>
<dbReference type="InterPro" id="IPR002830">
    <property type="entry name" value="UbiD"/>
</dbReference>
<name>A0A1G7QJE8_9BACL</name>
<comment type="catalytic activity">
    <reaction evidence="4">
        <text>4-hydroxybenzoate + H(+) = phenol + CO2</text>
        <dbReference type="Rhea" id="RHEA:10876"/>
        <dbReference type="ChEBI" id="CHEBI:15378"/>
        <dbReference type="ChEBI" id="CHEBI:15882"/>
        <dbReference type="ChEBI" id="CHEBI:16526"/>
        <dbReference type="ChEBI" id="CHEBI:17879"/>
        <dbReference type="EC" id="4.1.1.61"/>
    </reaction>
</comment>
<dbReference type="NCBIfam" id="TIGR00148">
    <property type="entry name" value="UbiD family decarboxylase"/>
    <property type="match status" value="1"/>
</dbReference>
<comment type="similarity">
    <text evidence="1">Belongs to the UbiD family.</text>
</comment>
<keyword evidence="13" id="KW-1185">Reference proteome</keyword>
<dbReference type="InterPro" id="IPR049381">
    <property type="entry name" value="UbiD-like_C"/>
</dbReference>
<sequence length="451" mass="49874">MSTRAHANLRELLENWEQRQLVRHVHHEVDPEYELAAIVKTGEGKQPFYFEKIKGYDMPMVAGLGGDRELLADSMGIKSSELVSKLINSIVNPLKTSRVSSGAVQQNVVTGSFNLGELFPICKYHKDDSGFYLVSGIMVVKDSNGDKRYTSIRRMQFLGGNRTNILISSPELYKQFLSNEQRNLPMEIAVMFGVVPAVVLASQISTHLYHCDKLDVAGALLGTPLEVVSCKTVDLDVLADAEVVLEGKILPHIREPEGPFGELGGYYGDQTLQPVVEFSAVTYRDQPIWQTIYPSSFEEHTPMALAREATLLSTVRQVVPEITGVHLTVGGIGRYHAVISINKRTEGDAKQACLAAFASDKDLKHVVVVNDDIDIFNPKDVEWAIATRVQADLDVFIVPGAKGSPLEPSHQLRGVSAKMGIDATYPLHAAEAYRRTSIPMSDEWQSKWNIT</sequence>
<dbReference type="GO" id="GO:0005737">
    <property type="term" value="C:cytoplasm"/>
    <property type="evidence" value="ECO:0007669"/>
    <property type="project" value="TreeGrafter"/>
</dbReference>
<dbReference type="STRING" id="670482.SAMN04488542_12260"/>
<feature type="domain" description="3-octaprenyl-4-hydroxybenzoate carboxy-lyase-like Rift-related" evidence="9">
    <location>
        <begin position="100"/>
        <end position="295"/>
    </location>
</feature>
<evidence type="ECO:0000256" key="6">
    <source>
        <dbReference type="ARBA" id="ARBA00072018"/>
    </source>
</evidence>
<dbReference type="EMBL" id="FNBG01000022">
    <property type="protein sequence ID" value="SDF98624.1"/>
    <property type="molecule type" value="Genomic_DNA"/>
</dbReference>
<dbReference type="EC" id="4.1.1.61" evidence="5"/>
<dbReference type="SUPFAM" id="SSF143968">
    <property type="entry name" value="UbiD C-terminal domain-like"/>
    <property type="match status" value="1"/>
</dbReference>
<accession>A0A1G7QJE8</accession>
<evidence type="ECO:0000256" key="8">
    <source>
        <dbReference type="ARBA" id="ARBA00079372"/>
    </source>
</evidence>
<organism evidence="12 13">
    <name type="scientific">Fontibacillus panacisegetis</name>
    <dbReference type="NCBI Taxonomy" id="670482"/>
    <lineage>
        <taxon>Bacteria</taxon>
        <taxon>Bacillati</taxon>
        <taxon>Bacillota</taxon>
        <taxon>Bacilli</taxon>
        <taxon>Bacillales</taxon>
        <taxon>Paenibacillaceae</taxon>
        <taxon>Fontibacillus</taxon>
    </lineage>
</organism>
<dbReference type="GO" id="GO:0018799">
    <property type="term" value="F:4-hydroxybenzoate decarboxylase activity"/>
    <property type="evidence" value="ECO:0007669"/>
    <property type="project" value="UniProtKB-EC"/>
</dbReference>
<dbReference type="Gene3D" id="3.40.1670.10">
    <property type="entry name" value="UbiD C-terminal domain-like"/>
    <property type="match status" value="1"/>
</dbReference>
<evidence type="ECO:0000256" key="3">
    <source>
        <dbReference type="ARBA" id="ARBA00022797"/>
    </source>
</evidence>
<dbReference type="Pfam" id="PF20695">
    <property type="entry name" value="UbiD_N"/>
    <property type="match status" value="1"/>
</dbReference>
<evidence type="ECO:0000256" key="5">
    <source>
        <dbReference type="ARBA" id="ARBA00066414"/>
    </source>
</evidence>